<gene>
    <name evidence="2" type="ORF">ANOM_011633</name>
</gene>
<reference evidence="2 3" key="1">
    <citation type="submission" date="2014-06" db="EMBL/GenBank/DDBJ databases">
        <title>The Genome of the Aflatoxigenic Filamentous Fungus Aspergillus nomius.</title>
        <authorList>
            <person name="Moore M.G."/>
            <person name="Shannon B.M."/>
            <person name="Brian M.M."/>
        </authorList>
    </citation>
    <scope>NUCLEOTIDE SEQUENCE [LARGE SCALE GENOMIC DNA]</scope>
    <source>
        <strain evidence="2 3">NRRL 13137</strain>
    </source>
</reference>
<evidence type="ECO:0000256" key="1">
    <source>
        <dbReference type="SAM" id="SignalP"/>
    </source>
</evidence>
<accession>A0A0L1IKP5</accession>
<dbReference type="GeneID" id="26813437"/>
<sequence>LISTICLPIYPPHLYRFNMRLLAVFALMASVAVARPAEANTQALCEGVDRYCNNNGTAGPFSCCAPLQCGSDFTCQHPY</sequence>
<dbReference type="RefSeq" id="XP_015401089.1">
    <property type="nucleotide sequence ID" value="XM_015556889.1"/>
</dbReference>
<organism evidence="2 3">
    <name type="scientific">Aspergillus nomiae NRRL (strain ATCC 15546 / NRRL 13137 / CBS 260.88 / M93)</name>
    <dbReference type="NCBI Taxonomy" id="1509407"/>
    <lineage>
        <taxon>Eukaryota</taxon>
        <taxon>Fungi</taxon>
        <taxon>Dikarya</taxon>
        <taxon>Ascomycota</taxon>
        <taxon>Pezizomycotina</taxon>
        <taxon>Eurotiomycetes</taxon>
        <taxon>Eurotiomycetidae</taxon>
        <taxon>Eurotiales</taxon>
        <taxon>Aspergillaceae</taxon>
        <taxon>Aspergillus</taxon>
        <taxon>Aspergillus subgen. Circumdati</taxon>
    </lineage>
</organism>
<keyword evidence="3" id="KW-1185">Reference proteome</keyword>
<dbReference type="Proteomes" id="UP000037505">
    <property type="component" value="Unassembled WGS sequence"/>
</dbReference>
<dbReference type="OrthoDB" id="4459250at2759"/>
<protein>
    <submittedName>
        <fullName evidence="2">Uncharacterized protein</fullName>
    </submittedName>
</protein>
<feature type="signal peptide" evidence="1">
    <location>
        <begin position="1"/>
        <end position="34"/>
    </location>
</feature>
<comment type="caution">
    <text evidence="2">The sequence shown here is derived from an EMBL/GenBank/DDBJ whole genome shotgun (WGS) entry which is preliminary data.</text>
</comment>
<evidence type="ECO:0000313" key="2">
    <source>
        <dbReference type="EMBL" id="KNG80166.1"/>
    </source>
</evidence>
<feature type="non-terminal residue" evidence="2">
    <location>
        <position position="1"/>
    </location>
</feature>
<keyword evidence="1" id="KW-0732">Signal</keyword>
<dbReference type="AlphaFoldDB" id="A0A0L1IKP5"/>
<dbReference type="EMBL" id="JNOM01000676">
    <property type="protein sequence ID" value="KNG80166.1"/>
    <property type="molecule type" value="Genomic_DNA"/>
</dbReference>
<name>A0A0L1IKP5_ASPN3</name>
<proteinExistence type="predicted"/>
<feature type="chain" id="PRO_5005552695" evidence="1">
    <location>
        <begin position="35"/>
        <end position="79"/>
    </location>
</feature>
<evidence type="ECO:0000313" key="3">
    <source>
        <dbReference type="Proteomes" id="UP000037505"/>
    </source>
</evidence>